<dbReference type="PROSITE" id="PS50949">
    <property type="entry name" value="HTH_GNTR"/>
    <property type="match status" value="1"/>
</dbReference>
<organism evidence="6 7">
    <name type="scientific">Hominiventricola aquisgranensis</name>
    <dbReference type="NCBI Taxonomy" id="3133164"/>
    <lineage>
        <taxon>Bacteria</taxon>
        <taxon>Bacillati</taxon>
        <taxon>Bacillota</taxon>
        <taxon>Clostridia</taxon>
        <taxon>Lachnospirales</taxon>
        <taxon>Lachnospiraceae</taxon>
        <taxon>Hominiventricola</taxon>
    </lineage>
</organism>
<name>A0ABV1HYI0_9FIRM</name>
<dbReference type="Gene3D" id="1.20.120.530">
    <property type="entry name" value="GntR ligand-binding domain-like"/>
    <property type="match status" value="1"/>
</dbReference>
<evidence type="ECO:0000313" key="7">
    <source>
        <dbReference type="Proteomes" id="UP001470288"/>
    </source>
</evidence>
<accession>A0ABV1HYI0</accession>
<protein>
    <submittedName>
        <fullName evidence="6">GntR family transcriptional regulator</fullName>
    </submittedName>
</protein>
<keyword evidence="7" id="KW-1185">Reference proteome</keyword>
<dbReference type="SMART" id="SM00345">
    <property type="entry name" value="HTH_GNTR"/>
    <property type="match status" value="1"/>
</dbReference>
<dbReference type="Gene3D" id="1.10.10.10">
    <property type="entry name" value="Winged helix-like DNA-binding domain superfamily/Winged helix DNA-binding domain"/>
    <property type="match status" value="1"/>
</dbReference>
<dbReference type="SUPFAM" id="SSF46785">
    <property type="entry name" value="Winged helix' DNA-binding domain"/>
    <property type="match status" value="1"/>
</dbReference>
<reference evidence="6 7" key="1">
    <citation type="submission" date="2024-03" db="EMBL/GenBank/DDBJ databases">
        <title>Human intestinal bacterial collection.</title>
        <authorList>
            <person name="Pauvert C."/>
            <person name="Hitch T.C.A."/>
            <person name="Clavel T."/>
        </authorList>
    </citation>
    <scope>NUCLEOTIDE SEQUENCE [LARGE SCALE GENOMIC DNA]</scope>
    <source>
        <strain evidence="6 7">CLA-AA-H78B</strain>
    </source>
</reference>
<evidence type="ECO:0000256" key="1">
    <source>
        <dbReference type="ARBA" id="ARBA00023015"/>
    </source>
</evidence>
<evidence type="ECO:0000256" key="2">
    <source>
        <dbReference type="ARBA" id="ARBA00023125"/>
    </source>
</evidence>
<dbReference type="InterPro" id="IPR036388">
    <property type="entry name" value="WH-like_DNA-bd_sf"/>
</dbReference>
<feature type="domain" description="HTH gntR-type" evidence="5">
    <location>
        <begin position="13"/>
        <end position="81"/>
    </location>
</feature>
<dbReference type="InterPro" id="IPR000524">
    <property type="entry name" value="Tscrpt_reg_HTH_GntR"/>
</dbReference>
<keyword evidence="4" id="KW-0175">Coiled coil</keyword>
<evidence type="ECO:0000256" key="4">
    <source>
        <dbReference type="SAM" id="Coils"/>
    </source>
</evidence>
<dbReference type="Proteomes" id="UP001470288">
    <property type="component" value="Unassembled WGS sequence"/>
</dbReference>
<dbReference type="EMBL" id="JBBMFC010000005">
    <property type="protein sequence ID" value="MEQ2577981.1"/>
    <property type="molecule type" value="Genomic_DNA"/>
</dbReference>
<sequence>MAVQELFRANKRESTVDIVVNNIKKLLIERKLKPGDRLPNEVEISEAMNVSRGSVREALRILTAFGLVESRVGTGTYICQKPGRTLADSLLFSFFVNNPNIGKLYEFRRLIEIDILESVLDHYDENEEERRMLEENVDELKELLTKNPDTDWLRENDISFHCLMGICTKNVLMERIYGIVIDFMEASIAETLKNQHGEIVYKEHMQILEVIRTRDYSRIEEVITSSVDTWSMRQAEG</sequence>
<dbReference type="InterPro" id="IPR008920">
    <property type="entry name" value="TF_FadR/GntR_C"/>
</dbReference>
<dbReference type="PRINTS" id="PR00035">
    <property type="entry name" value="HTHGNTR"/>
</dbReference>
<dbReference type="SMART" id="SM00895">
    <property type="entry name" value="FCD"/>
    <property type="match status" value="1"/>
</dbReference>
<evidence type="ECO:0000259" key="5">
    <source>
        <dbReference type="PROSITE" id="PS50949"/>
    </source>
</evidence>
<dbReference type="InterPro" id="IPR036390">
    <property type="entry name" value="WH_DNA-bd_sf"/>
</dbReference>
<evidence type="ECO:0000256" key="3">
    <source>
        <dbReference type="ARBA" id="ARBA00023163"/>
    </source>
</evidence>
<dbReference type="PANTHER" id="PTHR43537">
    <property type="entry name" value="TRANSCRIPTIONAL REGULATOR, GNTR FAMILY"/>
    <property type="match status" value="1"/>
</dbReference>
<dbReference type="RefSeq" id="WP_147601844.1">
    <property type="nucleotide sequence ID" value="NZ_JBBMFC010000005.1"/>
</dbReference>
<dbReference type="Pfam" id="PF07729">
    <property type="entry name" value="FCD"/>
    <property type="match status" value="1"/>
</dbReference>
<gene>
    <name evidence="6" type="ORF">WMO62_03865</name>
</gene>
<dbReference type="Pfam" id="PF00392">
    <property type="entry name" value="GntR"/>
    <property type="match status" value="1"/>
</dbReference>
<dbReference type="PANTHER" id="PTHR43537:SF5">
    <property type="entry name" value="UXU OPERON TRANSCRIPTIONAL REGULATOR"/>
    <property type="match status" value="1"/>
</dbReference>
<feature type="coiled-coil region" evidence="4">
    <location>
        <begin position="116"/>
        <end position="146"/>
    </location>
</feature>
<dbReference type="InterPro" id="IPR011711">
    <property type="entry name" value="GntR_C"/>
</dbReference>
<keyword evidence="3" id="KW-0804">Transcription</keyword>
<dbReference type="SUPFAM" id="SSF48008">
    <property type="entry name" value="GntR ligand-binding domain-like"/>
    <property type="match status" value="1"/>
</dbReference>
<proteinExistence type="predicted"/>
<keyword evidence="1" id="KW-0805">Transcription regulation</keyword>
<dbReference type="CDD" id="cd07377">
    <property type="entry name" value="WHTH_GntR"/>
    <property type="match status" value="1"/>
</dbReference>
<comment type="caution">
    <text evidence="6">The sequence shown here is derived from an EMBL/GenBank/DDBJ whole genome shotgun (WGS) entry which is preliminary data.</text>
</comment>
<keyword evidence="2" id="KW-0238">DNA-binding</keyword>
<evidence type="ECO:0000313" key="6">
    <source>
        <dbReference type="EMBL" id="MEQ2577981.1"/>
    </source>
</evidence>